<proteinExistence type="predicted"/>
<reference evidence="2 3" key="1">
    <citation type="submission" date="2023-12" db="EMBL/GenBank/DDBJ databases">
        <title>A high-quality genome assembly for Dillenia turbinata (Dilleniales).</title>
        <authorList>
            <person name="Chanderbali A."/>
        </authorList>
    </citation>
    <scope>NUCLEOTIDE SEQUENCE [LARGE SCALE GENOMIC DNA]</scope>
    <source>
        <strain evidence="2">LSX21</strain>
        <tissue evidence="2">Leaf</tissue>
    </source>
</reference>
<dbReference type="Pfam" id="PF01661">
    <property type="entry name" value="Macro"/>
    <property type="match status" value="1"/>
</dbReference>
<protein>
    <submittedName>
        <fullName evidence="2">Macro domain</fullName>
    </submittedName>
</protein>
<dbReference type="InterPro" id="IPR002589">
    <property type="entry name" value="Macro_dom"/>
</dbReference>
<keyword evidence="3" id="KW-1185">Reference proteome</keyword>
<dbReference type="InterPro" id="IPR043472">
    <property type="entry name" value="Macro_dom-like"/>
</dbReference>
<evidence type="ECO:0000313" key="2">
    <source>
        <dbReference type="EMBL" id="KAK6929565.1"/>
    </source>
</evidence>
<feature type="domain" description="Macro" evidence="1">
    <location>
        <begin position="32"/>
        <end position="72"/>
    </location>
</feature>
<organism evidence="2 3">
    <name type="scientific">Dillenia turbinata</name>
    <dbReference type="NCBI Taxonomy" id="194707"/>
    <lineage>
        <taxon>Eukaryota</taxon>
        <taxon>Viridiplantae</taxon>
        <taxon>Streptophyta</taxon>
        <taxon>Embryophyta</taxon>
        <taxon>Tracheophyta</taxon>
        <taxon>Spermatophyta</taxon>
        <taxon>Magnoliopsida</taxon>
        <taxon>eudicotyledons</taxon>
        <taxon>Gunneridae</taxon>
        <taxon>Pentapetalae</taxon>
        <taxon>Dilleniales</taxon>
        <taxon>Dilleniaceae</taxon>
        <taxon>Dillenia</taxon>
    </lineage>
</organism>
<dbReference type="Gene3D" id="3.40.220.10">
    <property type="entry name" value="Leucine Aminopeptidase, subunit E, domain 1"/>
    <property type="match status" value="1"/>
</dbReference>
<evidence type="ECO:0000259" key="1">
    <source>
        <dbReference type="Pfam" id="PF01661"/>
    </source>
</evidence>
<dbReference type="PANTHER" id="PTHR11106:SF27">
    <property type="entry name" value="MACRO DOMAIN-CONTAINING PROTEIN"/>
    <property type="match status" value="1"/>
</dbReference>
<dbReference type="Proteomes" id="UP001370490">
    <property type="component" value="Unassembled WGS sequence"/>
</dbReference>
<comment type="caution">
    <text evidence="2">The sequence shown here is derived from an EMBL/GenBank/DDBJ whole genome shotgun (WGS) entry which is preliminary data.</text>
</comment>
<sequence length="87" mass="9879">MEVQNFEQHAMMSQRYNLEFIAPLEKQGLFRKGFKLPASQVIHTVGPVYDTDSNPEGSLRSAYSYPFDEAATIAVSTIKEFANDFKE</sequence>
<dbReference type="SUPFAM" id="SSF52949">
    <property type="entry name" value="Macro domain-like"/>
    <property type="match status" value="1"/>
</dbReference>
<dbReference type="PANTHER" id="PTHR11106">
    <property type="entry name" value="GANGLIOSIDE INDUCED DIFFERENTIATION ASSOCIATED PROTEIN 2-RELATED"/>
    <property type="match status" value="1"/>
</dbReference>
<gene>
    <name evidence="2" type="ORF">RJ641_005770</name>
</gene>
<dbReference type="EMBL" id="JBAMMX010000013">
    <property type="protein sequence ID" value="KAK6929565.1"/>
    <property type="molecule type" value="Genomic_DNA"/>
</dbReference>
<dbReference type="AlphaFoldDB" id="A0AAN8ZC62"/>
<evidence type="ECO:0000313" key="3">
    <source>
        <dbReference type="Proteomes" id="UP001370490"/>
    </source>
</evidence>
<accession>A0AAN8ZC62</accession>
<feature type="non-terminal residue" evidence="2">
    <location>
        <position position="87"/>
    </location>
</feature>
<name>A0AAN8ZC62_9MAGN</name>